<dbReference type="GO" id="GO:0005789">
    <property type="term" value="C:endoplasmic reticulum membrane"/>
    <property type="evidence" value="ECO:0007669"/>
    <property type="project" value="TreeGrafter"/>
</dbReference>
<feature type="transmembrane region" description="Helical" evidence="13">
    <location>
        <begin position="395"/>
        <end position="413"/>
    </location>
</feature>
<comment type="similarity">
    <text evidence="2 13">Belongs to the ERG4/ERG24 family.</text>
</comment>
<protein>
    <recommendedName>
        <fullName evidence="13">Delta(14)-sterol reductase</fullName>
    </recommendedName>
    <alternativeName>
        <fullName evidence="13">C-14 sterol reductase</fullName>
    </alternativeName>
    <alternativeName>
        <fullName evidence="13">Sterol C14-reductase</fullName>
    </alternativeName>
</protein>
<evidence type="ECO:0000313" key="14">
    <source>
        <dbReference type="EMBL" id="KUI59791.1"/>
    </source>
</evidence>
<feature type="transmembrane region" description="Helical" evidence="13">
    <location>
        <begin position="313"/>
        <end position="335"/>
    </location>
</feature>
<feature type="transmembrane region" description="Helical" evidence="13">
    <location>
        <begin position="433"/>
        <end position="451"/>
    </location>
</feature>
<proteinExistence type="inferred from homology"/>
<comment type="subcellular location">
    <subcellularLocation>
        <location evidence="1">Membrane</location>
        <topology evidence="1">Multi-pass membrane protein</topology>
    </subcellularLocation>
</comment>
<organism evidence="14 15">
    <name type="scientific">Cytospora mali</name>
    <name type="common">Apple Valsa canker fungus</name>
    <name type="synonym">Valsa mali</name>
    <dbReference type="NCBI Taxonomy" id="578113"/>
    <lineage>
        <taxon>Eukaryota</taxon>
        <taxon>Fungi</taxon>
        <taxon>Dikarya</taxon>
        <taxon>Ascomycota</taxon>
        <taxon>Pezizomycotina</taxon>
        <taxon>Sordariomycetes</taxon>
        <taxon>Sordariomycetidae</taxon>
        <taxon>Diaporthales</taxon>
        <taxon>Cytosporaceae</taxon>
        <taxon>Cytospora</taxon>
    </lineage>
</organism>
<evidence type="ECO:0000256" key="7">
    <source>
        <dbReference type="ARBA" id="ARBA00023002"/>
    </source>
</evidence>
<evidence type="ECO:0000256" key="12">
    <source>
        <dbReference type="ARBA" id="ARBA00023221"/>
    </source>
</evidence>
<keyword evidence="15" id="KW-1185">Reference proteome</keyword>
<dbReference type="Gene3D" id="1.20.120.1630">
    <property type="match status" value="1"/>
</dbReference>
<dbReference type="EMBL" id="KN714736">
    <property type="protein sequence ID" value="KUI59791.1"/>
    <property type="molecule type" value="Genomic_DNA"/>
</dbReference>
<keyword evidence="9 13" id="KW-0443">Lipid metabolism</keyword>
<dbReference type="PROSITE" id="PS01018">
    <property type="entry name" value="STEROL_REDUCT_2"/>
    <property type="match status" value="1"/>
</dbReference>
<dbReference type="GO" id="GO:0050613">
    <property type="term" value="F:Delta14-sterol reductase activity"/>
    <property type="evidence" value="ECO:0007669"/>
    <property type="project" value="UniProtKB-ARBA"/>
</dbReference>
<evidence type="ECO:0000256" key="8">
    <source>
        <dbReference type="ARBA" id="ARBA00023011"/>
    </source>
</evidence>
<feature type="transmembrane region" description="Helical" evidence="13">
    <location>
        <begin position="114"/>
        <end position="136"/>
    </location>
</feature>
<feature type="transmembrane region" description="Helical" evidence="13">
    <location>
        <begin position="148"/>
        <end position="168"/>
    </location>
</feature>
<accession>A0A194V7H8</accession>
<dbReference type="STRING" id="694573.A0A194V7H8"/>
<keyword evidence="8 13" id="KW-0756">Sterol biosynthesis</keyword>
<dbReference type="InterPro" id="IPR018083">
    <property type="entry name" value="Sterol_reductase_CS"/>
</dbReference>
<keyword evidence="7 13" id="KW-0560">Oxidoreductase</keyword>
<gene>
    <name evidence="14" type="ORF">VP1G_07034</name>
</gene>
<keyword evidence="6 13" id="KW-1133">Transmembrane helix</keyword>
<dbReference type="PANTHER" id="PTHR21257">
    <property type="entry name" value="DELTA(14)-STEROL REDUCTASE"/>
    <property type="match status" value="1"/>
</dbReference>
<evidence type="ECO:0000256" key="4">
    <source>
        <dbReference type="ARBA" id="ARBA00022692"/>
    </source>
</evidence>
<evidence type="ECO:0000313" key="15">
    <source>
        <dbReference type="Proteomes" id="UP000078576"/>
    </source>
</evidence>
<name>A0A194V7H8_CYTMA</name>
<keyword evidence="10 13" id="KW-0472">Membrane</keyword>
<keyword evidence="4 13" id="KW-0812">Transmembrane</keyword>
<evidence type="ECO:0000256" key="2">
    <source>
        <dbReference type="ARBA" id="ARBA00005402"/>
    </source>
</evidence>
<dbReference type="PROSITE" id="PS01017">
    <property type="entry name" value="STEROL_REDUCT_1"/>
    <property type="match status" value="1"/>
</dbReference>
<dbReference type="AlphaFoldDB" id="A0A194V7H8"/>
<keyword evidence="3 13" id="KW-0444">Lipid biosynthesis</keyword>
<evidence type="ECO:0000256" key="5">
    <source>
        <dbReference type="ARBA" id="ARBA00022955"/>
    </source>
</evidence>
<evidence type="ECO:0000256" key="6">
    <source>
        <dbReference type="ARBA" id="ARBA00022989"/>
    </source>
</evidence>
<reference evidence="15" key="1">
    <citation type="submission" date="2014-12" db="EMBL/GenBank/DDBJ databases">
        <title>Genome Sequence of Valsa Canker Pathogens Uncovers a Specific Adaption of Colonization on Woody Bark.</title>
        <authorList>
            <person name="Yin Z."/>
            <person name="Liu H."/>
            <person name="Gao X."/>
            <person name="Li Z."/>
            <person name="Song N."/>
            <person name="Ke X."/>
            <person name="Dai Q."/>
            <person name="Wu Y."/>
            <person name="Sun Y."/>
            <person name="Xu J.-R."/>
            <person name="Kang Z.K."/>
            <person name="Wang L."/>
            <person name="Huang L."/>
        </authorList>
    </citation>
    <scope>NUCLEOTIDE SEQUENCE [LARGE SCALE GENOMIC DNA]</scope>
    <source>
        <strain evidence="15">SXYL134</strain>
    </source>
</reference>
<feature type="transmembrane region" description="Helical" evidence="13">
    <location>
        <begin position="12"/>
        <end position="33"/>
    </location>
</feature>
<evidence type="ECO:0000256" key="11">
    <source>
        <dbReference type="ARBA" id="ARBA00023166"/>
    </source>
</evidence>
<evidence type="ECO:0000256" key="10">
    <source>
        <dbReference type="ARBA" id="ARBA00023136"/>
    </source>
</evidence>
<keyword evidence="5 13" id="KW-0752">Steroid biosynthesis</keyword>
<dbReference type="OrthoDB" id="10262235at2759"/>
<sequence>MALKKANYEFGGPIGAAAIVFGLPVLLNVWYFACNDVSGCPAPALLRPSTLSWDNLKAQTPWPSKGIWGFANWEATGWTLAYYLLSLVLYRVLPANEVYGTKLRESDRPLLYRFNSFHASVVQLAACAVGTYLYGANWVFWTFITENYLQLLTANIGLSFIISAYVYVRSFSVRHGNSDLRELAAGGHTGNIIYDFYIGRELNPRVTLPFFGEIDIKAWLEMRPGLTGWVLLDLAFVAQQYRNYGYVSDSIMFTAVVQTFYVLYGQYAEAGILSMMDIITDGLGFMLTFGDIVWVPFLYSTQCRYLAAYPVKLGWQGLVAVSLVFALGLHIFRAANLQKNVFRKNPDDPSVKGLSYIQTKRGTRLLTSGWWGQSRHINYFGDWLQASPFSLPTGFAGYIIVPAGSIVAGAVAGSDEPVIMLNGSHVIQGAAKGWGMMFTYFYVLYFAILLIHRERRDDVACAEKYGDDWEKYKRRVRWRILPYVY</sequence>
<feature type="transmembrane region" description="Helical" evidence="13">
    <location>
        <begin position="283"/>
        <end position="301"/>
    </location>
</feature>
<evidence type="ECO:0000256" key="3">
    <source>
        <dbReference type="ARBA" id="ARBA00022516"/>
    </source>
</evidence>
<keyword evidence="12 13" id="KW-0753">Steroid metabolism</keyword>
<dbReference type="PANTHER" id="PTHR21257:SF52">
    <property type="entry name" value="DELTA(14)-STEROL REDUCTASE TM7SF2"/>
    <property type="match status" value="1"/>
</dbReference>
<dbReference type="Pfam" id="PF01222">
    <property type="entry name" value="ERG4_ERG24"/>
    <property type="match status" value="1"/>
</dbReference>
<evidence type="ECO:0000256" key="9">
    <source>
        <dbReference type="ARBA" id="ARBA00023098"/>
    </source>
</evidence>
<dbReference type="Proteomes" id="UP000078576">
    <property type="component" value="Unassembled WGS sequence"/>
</dbReference>
<evidence type="ECO:0000256" key="13">
    <source>
        <dbReference type="RuleBase" id="RU369120"/>
    </source>
</evidence>
<feature type="transmembrane region" description="Helical" evidence="13">
    <location>
        <begin position="75"/>
        <end position="93"/>
    </location>
</feature>
<keyword evidence="11 13" id="KW-1207">Sterol metabolism</keyword>
<evidence type="ECO:0000256" key="1">
    <source>
        <dbReference type="ARBA" id="ARBA00004141"/>
    </source>
</evidence>
<dbReference type="InterPro" id="IPR001171">
    <property type="entry name" value="ERG24_DHCR-like"/>
</dbReference>
<dbReference type="GO" id="GO:0006696">
    <property type="term" value="P:ergosterol biosynthetic process"/>
    <property type="evidence" value="ECO:0007669"/>
    <property type="project" value="TreeGrafter"/>
</dbReference>